<comment type="similarity">
    <text evidence="2">Belongs to the methyltransferase superfamily. HEN1 family.</text>
</comment>
<keyword evidence="8" id="KW-0460">Magnesium</keyword>
<evidence type="ECO:0000259" key="14">
    <source>
        <dbReference type="Pfam" id="PF08242"/>
    </source>
</evidence>
<keyword evidence="6" id="KW-0949">S-adenosyl-L-methionine</keyword>
<evidence type="ECO:0000256" key="1">
    <source>
        <dbReference type="ARBA" id="ARBA00001946"/>
    </source>
</evidence>
<dbReference type="PANTHER" id="PTHR21404:SF3">
    <property type="entry name" value="SMALL RNA 2'-O-METHYLTRANSFERASE"/>
    <property type="match status" value="1"/>
</dbReference>
<name>A0AAV8RGD8_ENSVE</name>
<keyword evidence="4" id="KW-0489">Methyltransferase</keyword>
<keyword evidence="9" id="KW-0694">RNA-binding</keyword>
<accession>A0AAV8RGD8</accession>
<dbReference type="GO" id="GO:0090486">
    <property type="term" value="F:small RNA 2'-O-methyltransferase activity"/>
    <property type="evidence" value="ECO:0007669"/>
    <property type="project" value="UniProtKB-EC"/>
</dbReference>
<comment type="cofactor">
    <cofactor evidence="1">
        <name>Mg(2+)</name>
        <dbReference type="ChEBI" id="CHEBI:18420"/>
    </cofactor>
</comment>
<keyword evidence="16" id="KW-1185">Reference proteome</keyword>
<dbReference type="EMBL" id="JAQQAF010000003">
    <property type="protein sequence ID" value="KAJ8499098.1"/>
    <property type="molecule type" value="Genomic_DNA"/>
</dbReference>
<keyword evidence="10" id="KW-0943">RNA-mediated gene silencing</keyword>
<feature type="region of interest" description="Disordered" evidence="13">
    <location>
        <begin position="405"/>
        <end position="459"/>
    </location>
</feature>
<evidence type="ECO:0000256" key="12">
    <source>
        <dbReference type="ARBA" id="ARBA00048418"/>
    </source>
</evidence>
<dbReference type="Gene3D" id="3.40.50.150">
    <property type="entry name" value="Vaccinia Virus protein VP39"/>
    <property type="match status" value="1"/>
</dbReference>
<keyword evidence="5" id="KW-0808">Transferase</keyword>
<evidence type="ECO:0000256" key="3">
    <source>
        <dbReference type="ARBA" id="ARBA00021330"/>
    </source>
</evidence>
<evidence type="ECO:0000256" key="11">
    <source>
        <dbReference type="ARBA" id="ARBA00035025"/>
    </source>
</evidence>
<evidence type="ECO:0000256" key="5">
    <source>
        <dbReference type="ARBA" id="ARBA00022679"/>
    </source>
</evidence>
<dbReference type="Pfam" id="PF21224">
    <property type="entry name" value="Hen1_LCD"/>
    <property type="match status" value="1"/>
</dbReference>
<protein>
    <recommendedName>
        <fullName evidence="3">Small RNA 2'-O-methyltransferase</fullName>
        <ecNumber evidence="11">2.1.1.386</ecNumber>
    </recommendedName>
</protein>
<gene>
    <name evidence="15" type="ORF">OPV22_009650</name>
</gene>
<sequence length="459" mass="50812">MESQEAPAVSAKRLELTPKALIHHKVGYSAAVQEFVSLPSGSSRLVFYFNMFPKKKDAEQAAAKIAIEKLGIQSTSATNDLIQSTSATNDLTPEGASNELVACISGLFTDEFLSSTHPLTGHFGVEFGAMREHFGRIPISAITTCDDVKVHIKRIEFAVQYINECSAATLVDFGCGSGSLLNSLLEHTTTLEKIVGVDISQKSLARAAKILHQKLCLNSGVPTSIRQAVLYDGSITVYDSRLFGFDIGTCLEVIEHMEENQAFLFGDVVLSSFRPRTLVVSTPNYEYNPILRRSALPATEENTAPCKFRNYDHKFEWTRGQFERWATDIAVRHNYSVEFSGVGGTADVEPGFASQIAIFRRSSFDTTETYSKTEDSSQPYELIWEWADRTPQPKSQPTFEVEVERSAESVQSDLGESNEEGFHLGVKRMRQSSPPLSTATEKHKPKDPMMSHSGRVQSN</sequence>
<dbReference type="PANTHER" id="PTHR21404">
    <property type="entry name" value="HEN1"/>
    <property type="match status" value="1"/>
</dbReference>
<comment type="caution">
    <text evidence="15">The sequence shown here is derived from an EMBL/GenBank/DDBJ whole genome shotgun (WGS) entry which is preliminary data.</text>
</comment>
<dbReference type="GO" id="GO:0001510">
    <property type="term" value="P:RNA methylation"/>
    <property type="evidence" value="ECO:0007669"/>
    <property type="project" value="InterPro"/>
</dbReference>
<reference evidence="15 16" key="1">
    <citation type="submission" date="2022-12" db="EMBL/GenBank/DDBJ databases">
        <title>Chromosome-scale assembly of the Ensete ventricosum genome.</title>
        <authorList>
            <person name="Dussert Y."/>
            <person name="Stocks J."/>
            <person name="Wendawek A."/>
            <person name="Woldeyes F."/>
            <person name="Nichols R.A."/>
            <person name="Borrell J.S."/>
        </authorList>
    </citation>
    <scope>NUCLEOTIDE SEQUENCE [LARGE SCALE GENOMIC DNA]</scope>
    <source>
        <strain evidence="16">cv. Maze</strain>
        <tissue evidence="15">Seeds</tissue>
    </source>
</reference>
<evidence type="ECO:0000256" key="6">
    <source>
        <dbReference type="ARBA" id="ARBA00022691"/>
    </source>
</evidence>
<dbReference type="GO" id="GO:0046872">
    <property type="term" value="F:metal ion binding"/>
    <property type="evidence" value="ECO:0007669"/>
    <property type="project" value="UniProtKB-KW"/>
</dbReference>
<evidence type="ECO:0000256" key="13">
    <source>
        <dbReference type="SAM" id="MobiDB-lite"/>
    </source>
</evidence>
<dbReference type="InterPro" id="IPR029063">
    <property type="entry name" value="SAM-dependent_MTases_sf"/>
</dbReference>
<dbReference type="Pfam" id="PF08242">
    <property type="entry name" value="Methyltransf_12"/>
    <property type="match status" value="1"/>
</dbReference>
<dbReference type="SUPFAM" id="SSF53335">
    <property type="entry name" value="S-adenosyl-L-methionine-dependent methyltransferases"/>
    <property type="match status" value="1"/>
</dbReference>
<organism evidence="15 16">
    <name type="scientific">Ensete ventricosum</name>
    <name type="common">Abyssinian banana</name>
    <name type="synonym">Musa ensete</name>
    <dbReference type="NCBI Taxonomy" id="4639"/>
    <lineage>
        <taxon>Eukaryota</taxon>
        <taxon>Viridiplantae</taxon>
        <taxon>Streptophyta</taxon>
        <taxon>Embryophyta</taxon>
        <taxon>Tracheophyta</taxon>
        <taxon>Spermatophyta</taxon>
        <taxon>Magnoliopsida</taxon>
        <taxon>Liliopsida</taxon>
        <taxon>Zingiberales</taxon>
        <taxon>Musaceae</taxon>
        <taxon>Ensete</taxon>
    </lineage>
</organism>
<evidence type="ECO:0000256" key="7">
    <source>
        <dbReference type="ARBA" id="ARBA00022723"/>
    </source>
</evidence>
<feature type="domain" description="Methyltransferase type 12" evidence="14">
    <location>
        <begin position="171"/>
        <end position="264"/>
    </location>
</feature>
<evidence type="ECO:0000256" key="10">
    <source>
        <dbReference type="ARBA" id="ARBA00023158"/>
    </source>
</evidence>
<evidence type="ECO:0000256" key="8">
    <source>
        <dbReference type="ARBA" id="ARBA00022842"/>
    </source>
</evidence>
<dbReference type="GO" id="GO:0003723">
    <property type="term" value="F:RNA binding"/>
    <property type="evidence" value="ECO:0007669"/>
    <property type="project" value="UniProtKB-KW"/>
</dbReference>
<proteinExistence type="inferred from homology"/>
<evidence type="ECO:0000256" key="4">
    <source>
        <dbReference type="ARBA" id="ARBA00022603"/>
    </source>
</evidence>
<evidence type="ECO:0000256" key="2">
    <source>
        <dbReference type="ARBA" id="ARBA00009026"/>
    </source>
</evidence>
<dbReference type="InterPro" id="IPR026610">
    <property type="entry name" value="Hen1"/>
</dbReference>
<dbReference type="FunFam" id="3.40.50.150:FF:000215">
    <property type="entry name" value="Hua enhancer1"/>
    <property type="match status" value="1"/>
</dbReference>
<dbReference type="GO" id="GO:0005634">
    <property type="term" value="C:nucleus"/>
    <property type="evidence" value="ECO:0007669"/>
    <property type="project" value="TreeGrafter"/>
</dbReference>
<dbReference type="EC" id="2.1.1.386" evidence="11"/>
<evidence type="ECO:0000313" key="15">
    <source>
        <dbReference type="EMBL" id="KAJ8499098.1"/>
    </source>
</evidence>
<evidence type="ECO:0000313" key="16">
    <source>
        <dbReference type="Proteomes" id="UP001222027"/>
    </source>
</evidence>
<dbReference type="GO" id="GO:0005737">
    <property type="term" value="C:cytoplasm"/>
    <property type="evidence" value="ECO:0007669"/>
    <property type="project" value="TreeGrafter"/>
</dbReference>
<dbReference type="InterPro" id="IPR013217">
    <property type="entry name" value="Methyltransf_12"/>
</dbReference>
<feature type="compositionally biased region" description="Basic and acidic residues" evidence="13">
    <location>
        <begin position="440"/>
        <end position="449"/>
    </location>
</feature>
<dbReference type="Proteomes" id="UP001222027">
    <property type="component" value="Unassembled WGS sequence"/>
</dbReference>
<evidence type="ECO:0000256" key="9">
    <source>
        <dbReference type="ARBA" id="ARBA00022884"/>
    </source>
</evidence>
<comment type="catalytic activity">
    <reaction evidence="12">
        <text>small RNA 3'-end nucleotide + S-adenosyl-L-methionine = small RNA 3'-end 2'-O-methylnucleotide + S-adenosyl-L-homocysteine + H(+)</text>
        <dbReference type="Rhea" id="RHEA:37887"/>
        <dbReference type="Rhea" id="RHEA-COMP:10415"/>
        <dbReference type="Rhea" id="RHEA-COMP:10416"/>
        <dbReference type="ChEBI" id="CHEBI:15378"/>
        <dbReference type="ChEBI" id="CHEBI:57856"/>
        <dbReference type="ChEBI" id="CHEBI:59789"/>
        <dbReference type="ChEBI" id="CHEBI:74896"/>
        <dbReference type="ChEBI" id="CHEBI:74898"/>
        <dbReference type="EC" id="2.1.1.386"/>
    </reaction>
</comment>
<keyword evidence="7" id="KW-0479">Metal-binding</keyword>
<dbReference type="AlphaFoldDB" id="A0AAV8RGD8"/>
<dbReference type="GO" id="GO:0030422">
    <property type="term" value="P:siRNA processing"/>
    <property type="evidence" value="ECO:0007669"/>
    <property type="project" value="TreeGrafter"/>
</dbReference>